<evidence type="ECO:0000256" key="1">
    <source>
        <dbReference type="SAM" id="MobiDB-lite"/>
    </source>
</evidence>
<gene>
    <name evidence="2" type="ORF">J2S73_002864</name>
</gene>
<organism evidence="2 3">
    <name type="scientific">Amorphus orientalis</name>
    <dbReference type="NCBI Taxonomy" id="649198"/>
    <lineage>
        <taxon>Bacteria</taxon>
        <taxon>Pseudomonadati</taxon>
        <taxon>Pseudomonadota</taxon>
        <taxon>Alphaproteobacteria</taxon>
        <taxon>Hyphomicrobiales</taxon>
        <taxon>Amorphaceae</taxon>
        <taxon>Amorphus</taxon>
    </lineage>
</organism>
<dbReference type="AlphaFoldDB" id="A0AAE4ATR8"/>
<proteinExistence type="predicted"/>
<feature type="region of interest" description="Disordered" evidence="1">
    <location>
        <begin position="1"/>
        <end position="99"/>
    </location>
</feature>
<feature type="compositionally biased region" description="Acidic residues" evidence="1">
    <location>
        <begin position="10"/>
        <end position="46"/>
    </location>
</feature>
<evidence type="ECO:0000313" key="2">
    <source>
        <dbReference type="EMBL" id="MDQ0316407.1"/>
    </source>
</evidence>
<accession>A0AAE4ATR8</accession>
<dbReference type="EMBL" id="JAUSUL010000002">
    <property type="protein sequence ID" value="MDQ0316407.1"/>
    <property type="molecule type" value="Genomic_DNA"/>
</dbReference>
<feature type="compositionally biased region" description="Basic and acidic residues" evidence="1">
    <location>
        <begin position="77"/>
        <end position="90"/>
    </location>
</feature>
<keyword evidence="3" id="KW-1185">Reference proteome</keyword>
<feature type="compositionally biased region" description="Basic residues" evidence="1">
    <location>
        <begin position="66"/>
        <end position="76"/>
    </location>
</feature>
<comment type="caution">
    <text evidence="2">The sequence shown here is derived from an EMBL/GenBank/DDBJ whole genome shotgun (WGS) entry which is preliminary data.</text>
</comment>
<protein>
    <submittedName>
        <fullName evidence="2">Uncharacterized protein</fullName>
    </submittedName>
</protein>
<feature type="region of interest" description="Disordered" evidence="1">
    <location>
        <begin position="171"/>
        <end position="199"/>
    </location>
</feature>
<name>A0AAE4ATR8_9HYPH</name>
<sequence length="199" mass="22370">MVEQEIDKDLPEEEEVDEEEEEAEEEPDEADESEEEEEDEPGDDPYADLSHEDAIKRLKKAEKAIAKHKGKGKAPKQPKEPTTKQPKGEEIPEWGQKIIQSEEKRSFGYEHQLSPEQVDAVFRYNGGKVPDEKVLKRPEVKAMIKVLQSKDRVAANTPKGGAGVVYRGKTFSEVTTDPKSSKADKQGAFDATRKRHNVG</sequence>
<dbReference type="Proteomes" id="UP001229244">
    <property type="component" value="Unassembled WGS sequence"/>
</dbReference>
<dbReference type="RefSeq" id="WP_306886227.1">
    <property type="nucleotide sequence ID" value="NZ_JAUSUL010000002.1"/>
</dbReference>
<reference evidence="2" key="1">
    <citation type="submission" date="2023-07" db="EMBL/GenBank/DDBJ databases">
        <title>Genomic Encyclopedia of Type Strains, Phase IV (KMG-IV): sequencing the most valuable type-strain genomes for metagenomic binning, comparative biology and taxonomic classification.</title>
        <authorList>
            <person name="Goeker M."/>
        </authorList>
    </citation>
    <scope>NUCLEOTIDE SEQUENCE</scope>
    <source>
        <strain evidence="2">DSM 21202</strain>
    </source>
</reference>
<evidence type="ECO:0000313" key="3">
    <source>
        <dbReference type="Proteomes" id="UP001229244"/>
    </source>
</evidence>
<feature type="compositionally biased region" description="Basic and acidic residues" evidence="1">
    <location>
        <begin position="49"/>
        <end position="65"/>
    </location>
</feature>